<dbReference type="OrthoDB" id="3828196at2"/>
<evidence type="ECO:0000313" key="2">
    <source>
        <dbReference type="EMBL" id="TDW18988.1"/>
    </source>
</evidence>
<keyword evidence="3" id="KW-1185">Reference proteome</keyword>
<evidence type="ECO:0000256" key="1">
    <source>
        <dbReference type="SAM" id="MobiDB-lite"/>
    </source>
</evidence>
<dbReference type="RefSeq" id="WP_134121901.1">
    <property type="nucleotide sequence ID" value="NZ_SODF01000002.1"/>
</dbReference>
<proteinExistence type="predicted"/>
<sequence>MTEFEPGTELVSRLPLPSHVVILADGHWRRGWLIGRDHEETGWTALVQYEGDDGNERTERLPADRIALPESDGPTNRAAS</sequence>
<organism evidence="2 3">
    <name type="scientific">Kribbella kalugense</name>
    <dbReference type="NCBI Taxonomy" id="2512221"/>
    <lineage>
        <taxon>Bacteria</taxon>
        <taxon>Bacillati</taxon>
        <taxon>Actinomycetota</taxon>
        <taxon>Actinomycetes</taxon>
        <taxon>Propionibacteriales</taxon>
        <taxon>Kribbellaceae</taxon>
        <taxon>Kribbella</taxon>
    </lineage>
</organism>
<feature type="compositionally biased region" description="Basic and acidic residues" evidence="1">
    <location>
        <begin position="54"/>
        <end position="63"/>
    </location>
</feature>
<reference evidence="2 3" key="1">
    <citation type="submission" date="2019-03" db="EMBL/GenBank/DDBJ databases">
        <title>Genomic Encyclopedia of Type Strains, Phase III (KMG-III): the genomes of soil and plant-associated and newly described type strains.</title>
        <authorList>
            <person name="Whitman W."/>
        </authorList>
    </citation>
    <scope>NUCLEOTIDE SEQUENCE [LARGE SCALE GENOMIC DNA]</scope>
    <source>
        <strain evidence="2 3">VKM Ac-2570</strain>
    </source>
</reference>
<protein>
    <recommendedName>
        <fullName evidence="4">Agenet domain-containing protein</fullName>
    </recommendedName>
</protein>
<dbReference type="EMBL" id="SODF01000002">
    <property type="protein sequence ID" value="TDW18988.1"/>
    <property type="molecule type" value="Genomic_DNA"/>
</dbReference>
<evidence type="ECO:0000313" key="3">
    <source>
        <dbReference type="Proteomes" id="UP000295447"/>
    </source>
</evidence>
<feature type="region of interest" description="Disordered" evidence="1">
    <location>
        <begin position="51"/>
        <end position="80"/>
    </location>
</feature>
<dbReference type="AlphaFoldDB" id="A0A4R7ZQU8"/>
<evidence type="ECO:0008006" key="4">
    <source>
        <dbReference type="Google" id="ProtNLM"/>
    </source>
</evidence>
<comment type="caution">
    <text evidence="2">The sequence shown here is derived from an EMBL/GenBank/DDBJ whole genome shotgun (WGS) entry which is preliminary data.</text>
</comment>
<accession>A0A4R7ZQU8</accession>
<gene>
    <name evidence="2" type="ORF">EV650_5591</name>
</gene>
<name>A0A4R7ZQU8_9ACTN</name>
<dbReference type="Proteomes" id="UP000295447">
    <property type="component" value="Unassembled WGS sequence"/>
</dbReference>